<feature type="region of interest" description="Disordered" evidence="1">
    <location>
        <begin position="1"/>
        <end position="49"/>
    </location>
</feature>
<evidence type="ECO:0000313" key="3">
    <source>
        <dbReference type="Proteomes" id="UP001153709"/>
    </source>
</evidence>
<name>A0A9N9SNM2_DIABA</name>
<feature type="compositionally biased region" description="Basic and acidic residues" evidence="1">
    <location>
        <begin position="1"/>
        <end position="14"/>
    </location>
</feature>
<dbReference type="AlphaFoldDB" id="A0A9N9SNM2"/>
<dbReference type="PANTHER" id="PTHR34153">
    <property type="entry name" value="SI:CH211-262H13.3-RELATED-RELATED"/>
    <property type="match status" value="1"/>
</dbReference>
<organism evidence="2 3">
    <name type="scientific">Diabrotica balteata</name>
    <name type="common">Banded cucumber beetle</name>
    <dbReference type="NCBI Taxonomy" id="107213"/>
    <lineage>
        <taxon>Eukaryota</taxon>
        <taxon>Metazoa</taxon>
        <taxon>Ecdysozoa</taxon>
        <taxon>Arthropoda</taxon>
        <taxon>Hexapoda</taxon>
        <taxon>Insecta</taxon>
        <taxon>Pterygota</taxon>
        <taxon>Neoptera</taxon>
        <taxon>Endopterygota</taxon>
        <taxon>Coleoptera</taxon>
        <taxon>Polyphaga</taxon>
        <taxon>Cucujiformia</taxon>
        <taxon>Chrysomeloidea</taxon>
        <taxon>Chrysomelidae</taxon>
        <taxon>Galerucinae</taxon>
        <taxon>Diabroticina</taxon>
        <taxon>Diabroticites</taxon>
        <taxon>Diabrotica</taxon>
    </lineage>
</organism>
<protein>
    <recommendedName>
        <fullName evidence="4">DUF4806 domain-containing protein</fullName>
    </recommendedName>
</protein>
<evidence type="ECO:0008006" key="4">
    <source>
        <dbReference type="Google" id="ProtNLM"/>
    </source>
</evidence>
<gene>
    <name evidence="2" type="ORF">DIABBA_LOCUS2350</name>
</gene>
<dbReference type="Proteomes" id="UP001153709">
    <property type="component" value="Chromosome 10"/>
</dbReference>
<dbReference type="PANTHER" id="PTHR34153:SF2">
    <property type="entry name" value="SI:CH211-262H13.3-RELATED"/>
    <property type="match status" value="1"/>
</dbReference>
<sequence length="253" mass="28778">MKTWGRGREKKTLSSDEESSTEQSKLSSPPSYKRQPIERGTTTKDINVILPSPSMNTAQASEQSQNVETSKLSTECNHSCKKCCGMKDERTLIQSILTQTNVVKYIVSDVLQKIKQINKISDVPPEQPSQTLATRIKDVVKLPLDDTENLEKFNEALDEITLYNIAVNDLAKLGGRGIDDFIKRACLTLLTHKVGAEYSYYGKKGKKKFLKLNVGKVLIEPVIISTIFKWFHYLQMQPRKQKLPVQQKKRKLY</sequence>
<evidence type="ECO:0000313" key="2">
    <source>
        <dbReference type="EMBL" id="CAG9828428.1"/>
    </source>
</evidence>
<proteinExistence type="predicted"/>
<keyword evidence="3" id="KW-1185">Reference proteome</keyword>
<evidence type="ECO:0000256" key="1">
    <source>
        <dbReference type="SAM" id="MobiDB-lite"/>
    </source>
</evidence>
<reference evidence="2" key="1">
    <citation type="submission" date="2022-01" db="EMBL/GenBank/DDBJ databases">
        <authorList>
            <person name="King R."/>
        </authorList>
    </citation>
    <scope>NUCLEOTIDE SEQUENCE</scope>
</reference>
<feature type="compositionally biased region" description="Polar residues" evidence="1">
    <location>
        <begin position="21"/>
        <end position="30"/>
    </location>
</feature>
<dbReference type="EMBL" id="OU898285">
    <property type="protein sequence ID" value="CAG9828428.1"/>
    <property type="molecule type" value="Genomic_DNA"/>
</dbReference>
<accession>A0A9N9SNM2</accession>